<evidence type="ECO:0000256" key="6">
    <source>
        <dbReference type="ARBA" id="ARBA00022687"/>
    </source>
</evidence>
<dbReference type="CDD" id="cd19338">
    <property type="entry name" value="Wnt_Wnt6"/>
    <property type="match status" value="1"/>
</dbReference>
<keyword evidence="8" id="KW-0449">Lipoprotein</keyword>
<evidence type="ECO:0000256" key="4">
    <source>
        <dbReference type="ARBA" id="ARBA00022525"/>
    </source>
</evidence>
<organism evidence="10 11">
    <name type="scientific">Cloeon dipterum</name>
    <dbReference type="NCBI Taxonomy" id="197152"/>
    <lineage>
        <taxon>Eukaryota</taxon>
        <taxon>Metazoa</taxon>
        <taxon>Ecdysozoa</taxon>
        <taxon>Arthropoda</taxon>
        <taxon>Hexapoda</taxon>
        <taxon>Insecta</taxon>
        <taxon>Pterygota</taxon>
        <taxon>Palaeoptera</taxon>
        <taxon>Ephemeroptera</taxon>
        <taxon>Pisciforma</taxon>
        <taxon>Baetidae</taxon>
        <taxon>Cloeon</taxon>
    </lineage>
</organism>
<proteinExistence type="inferred from homology"/>
<dbReference type="InterPro" id="IPR005817">
    <property type="entry name" value="Wnt"/>
</dbReference>
<dbReference type="GO" id="GO:0007517">
    <property type="term" value="P:muscle organ development"/>
    <property type="evidence" value="ECO:0007669"/>
    <property type="project" value="UniProtKB-ARBA"/>
</dbReference>
<keyword evidence="11" id="KW-1185">Reference proteome</keyword>
<dbReference type="GO" id="GO:0005125">
    <property type="term" value="F:cytokine activity"/>
    <property type="evidence" value="ECO:0007669"/>
    <property type="project" value="TreeGrafter"/>
</dbReference>
<dbReference type="PRINTS" id="PR01349">
    <property type="entry name" value="WNTPROTEIN"/>
</dbReference>
<dbReference type="OrthoDB" id="5945655at2759"/>
<dbReference type="InterPro" id="IPR018161">
    <property type="entry name" value="Wnt_CS"/>
</dbReference>
<dbReference type="Gene3D" id="3.30.2460.20">
    <property type="match status" value="1"/>
</dbReference>
<keyword evidence="7" id="KW-1015">Disulfide bond</keyword>
<comment type="subcellular location">
    <subcellularLocation>
        <location evidence="1 9">Secreted</location>
        <location evidence="1 9">Extracellular space</location>
        <location evidence="1 9">Extracellular matrix</location>
    </subcellularLocation>
</comment>
<evidence type="ECO:0000256" key="1">
    <source>
        <dbReference type="ARBA" id="ARBA00004498"/>
    </source>
</evidence>
<keyword evidence="4" id="KW-0964">Secreted</keyword>
<dbReference type="AlphaFoldDB" id="A0A8S1BUC7"/>
<dbReference type="GO" id="GO:0060070">
    <property type="term" value="P:canonical Wnt signaling pathway"/>
    <property type="evidence" value="ECO:0007669"/>
    <property type="project" value="TreeGrafter"/>
</dbReference>
<accession>A0A8S1BUC7</accession>
<comment type="function">
    <text evidence="9">Ligand for members of the frizzled family of seven transmembrane receptors.</text>
</comment>
<keyword evidence="3 9" id="KW-0217">Developmental protein</keyword>
<evidence type="ECO:0000256" key="3">
    <source>
        <dbReference type="ARBA" id="ARBA00022473"/>
    </source>
</evidence>
<evidence type="ECO:0000256" key="8">
    <source>
        <dbReference type="ARBA" id="ARBA00023288"/>
    </source>
</evidence>
<keyword evidence="5" id="KW-0272">Extracellular matrix</keyword>
<dbReference type="PANTHER" id="PTHR12027:SF99">
    <property type="entry name" value="PROTEIN WNT"/>
    <property type="match status" value="1"/>
</dbReference>
<evidence type="ECO:0000256" key="5">
    <source>
        <dbReference type="ARBA" id="ARBA00022530"/>
    </source>
</evidence>
<dbReference type="GO" id="GO:0030182">
    <property type="term" value="P:neuron differentiation"/>
    <property type="evidence" value="ECO:0007669"/>
    <property type="project" value="TreeGrafter"/>
</dbReference>
<dbReference type="SMART" id="SM00097">
    <property type="entry name" value="WNT1"/>
    <property type="match status" value="1"/>
</dbReference>
<dbReference type="PROSITE" id="PS00246">
    <property type="entry name" value="WNT1"/>
    <property type="match status" value="1"/>
</dbReference>
<comment type="similarity">
    <text evidence="2 9">Belongs to the Wnt family.</text>
</comment>
<dbReference type="GO" id="GO:0045165">
    <property type="term" value="P:cell fate commitment"/>
    <property type="evidence" value="ECO:0007669"/>
    <property type="project" value="TreeGrafter"/>
</dbReference>
<dbReference type="Proteomes" id="UP000494165">
    <property type="component" value="Unassembled WGS sequence"/>
</dbReference>
<sequence length="333" mass="38277">MLGLPNSIPGANEVTPMNYKEVCKTMHFLNERQKELCVINESILMSVGMGAKLGIDECQHQFRMSRWNCTTNRDTSMIFGNVLAISSREKAFIYAVSAAGVAYAITKSCSRGDMNECNCDYRMRERRQPKGNWQWGGCSDDFQYGEKFSRDFVDSKENAEDVEGLVNLHNNEAGRRTVRSRMLRVCKCHGMSGSCSLKVCWRKLPPFRTVGDALLARFEGASHVKLIERKRKRVKKLRPVHKDMKPPNRTELVFLEESPDYCERNDTLGVMGTRGRQCNRTSMGMDGCRLLCCGRGYQTKVREVEEKCQCRFVWCCSVECEKCRYKREEHICN</sequence>
<dbReference type="PANTHER" id="PTHR12027">
    <property type="entry name" value="WNT RELATED"/>
    <property type="match status" value="1"/>
</dbReference>
<evidence type="ECO:0000256" key="2">
    <source>
        <dbReference type="ARBA" id="ARBA00005683"/>
    </source>
</evidence>
<evidence type="ECO:0000313" key="10">
    <source>
        <dbReference type="EMBL" id="CAB3360769.1"/>
    </source>
</evidence>
<name>A0A8S1BUC7_9INSE</name>
<gene>
    <name evidence="10" type="ORF">CLODIP_2_CD03309</name>
</gene>
<dbReference type="InterPro" id="IPR009143">
    <property type="entry name" value="Wnt6"/>
</dbReference>
<reference evidence="10 11" key="1">
    <citation type="submission" date="2020-04" db="EMBL/GenBank/DDBJ databases">
        <authorList>
            <person name="Alioto T."/>
            <person name="Alioto T."/>
            <person name="Gomez Garrido J."/>
        </authorList>
    </citation>
    <scope>NUCLEOTIDE SEQUENCE [LARGE SCALE GENOMIC DNA]</scope>
</reference>
<keyword evidence="6 9" id="KW-0879">Wnt signaling pathway</keyword>
<dbReference type="GO" id="GO:0000902">
    <property type="term" value="P:cell morphogenesis"/>
    <property type="evidence" value="ECO:0007669"/>
    <property type="project" value="UniProtKB-ARBA"/>
</dbReference>
<evidence type="ECO:0000256" key="7">
    <source>
        <dbReference type="ARBA" id="ARBA00023157"/>
    </source>
</evidence>
<dbReference type="GO" id="GO:0005109">
    <property type="term" value="F:frizzled binding"/>
    <property type="evidence" value="ECO:0007669"/>
    <property type="project" value="TreeGrafter"/>
</dbReference>
<dbReference type="GO" id="GO:0060560">
    <property type="term" value="P:developmental growth involved in morphogenesis"/>
    <property type="evidence" value="ECO:0007669"/>
    <property type="project" value="UniProtKB-ARBA"/>
</dbReference>
<protein>
    <recommendedName>
        <fullName evidence="9">Protein Wnt</fullName>
    </recommendedName>
</protein>
<evidence type="ECO:0000256" key="9">
    <source>
        <dbReference type="RuleBase" id="RU003500"/>
    </source>
</evidence>
<dbReference type="GO" id="GO:0005615">
    <property type="term" value="C:extracellular space"/>
    <property type="evidence" value="ECO:0007669"/>
    <property type="project" value="TreeGrafter"/>
</dbReference>
<dbReference type="Pfam" id="PF00110">
    <property type="entry name" value="wnt"/>
    <property type="match status" value="1"/>
</dbReference>
<dbReference type="InterPro" id="IPR043158">
    <property type="entry name" value="Wnt_C"/>
</dbReference>
<comment type="caution">
    <text evidence="10">The sequence shown here is derived from an EMBL/GenBank/DDBJ whole genome shotgun (WGS) entry which is preliminary data.</text>
</comment>
<evidence type="ECO:0000313" key="11">
    <source>
        <dbReference type="Proteomes" id="UP000494165"/>
    </source>
</evidence>
<dbReference type="FunFam" id="3.30.2460.20:FF:000001">
    <property type="entry name" value="Wnt homolog"/>
    <property type="match status" value="1"/>
</dbReference>
<dbReference type="EMBL" id="CADEPI010000004">
    <property type="protein sequence ID" value="CAB3360769.1"/>
    <property type="molecule type" value="Genomic_DNA"/>
</dbReference>